<name>A0A438AH88_9RHOB</name>
<dbReference type="Gene3D" id="3.40.50.2300">
    <property type="match status" value="1"/>
</dbReference>
<accession>A0A438AH88</accession>
<dbReference type="Gene3D" id="3.60.40.10">
    <property type="entry name" value="PPM-type phosphatase domain"/>
    <property type="match status" value="1"/>
</dbReference>
<dbReference type="InterPro" id="IPR001932">
    <property type="entry name" value="PPM-type_phosphatase-like_dom"/>
</dbReference>
<evidence type="ECO:0000256" key="1">
    <source>
        <dbReference type="ARBA" id="ARBA00022801"/>
    </source>
</evidence>
<dbReference type="OrthoDB" id="9811749at2"/>
<dbReference type="SMART" id="SM00448">
    <property type="entry name" value="REC"/>
    <property type="match status" value="1"/>
</dbReference>
<dbReference type="AlphaFoldDB" id="A0A438AH88"/>
<protein>
    <submittedName>
        <fullName evidence="4">Fused response regulator/phosphatase</fullName>
    </submittedName>
</protein>
<feature type="domain" description="Response regulatory" evidence="3">
    <location>
        <begin position="22"/>
        <end position="138"/>
    </location>
</feature>
<dbReference type="GO" id="GO:0016791">
    <property type="term" value="F:phosphatase activity"/>
    <property type="evidence" value="ECO:0007669"/>
    <property type="project" value="TreeGrafter"/>
</dbReference>
<dbReference type="InterPro" id="IPR011006">
    <property type="entry name" value="CheY-like_superfamily"/>
</dbReference>
<gene>
    <name evidence="4" type="ORF">EKE94_11255</name>
</gene>
<sequence>MTVQGDLIFKHGRIAPEDAVQRVLVVDDSASQRKLLCSYLRRWGFQVGEAATGQAALDLCAAEGFDLVLSDWTMPGMTGPEFCAELRRRGGERYVYFVLLTLKASKDDIAQGLEGGADDFIVKPVNPHELRARITAANRILGVERELIEKNRLVTRTLTRLRGVYEGLNRDLIEARKLQNSLVPTNSVSLPGGTLSFLFQPSGHVGGDLVGYFPVAPDRIGLYSLDVSGHGVASALITARLAARLSGATPDRNDALCRTASGAIAMLQPEEICAKLNSDFLREVETEHYFTLAIAEIDLTARRAWLAQAGHPNPLVQRAAGGVEFPGTGGLPLGLIEGAEFERIELEFEPGDRLFLYSDGVTECPTPDGGMLDEDGLADIFVRNAGLRGQQALNALSWDLSALIDGQDFPDDLSGALLEFR</sequence>
<dbReference type="PANTHER" id="PTHR43156:SF2">
    <property type="entry name" value="STAGE II SPORULATION PROTEIN E"/>
    <property type="match status" value="1"/>
</dbReference>
<dbReference type="InterPro" id="IPR001789">
    <property type="entry name" value="Sig_transdc_resp-reg_receiver"/>
</dbReference>
<feature type="modified residue" description="4-aspartylphosphate" evidence="2">
    <location>
        <position position="71"/>
    </location>
</feature>
<comment type="caution">
    <text evidence="4">The sequence shown here is derived from an EMBL/GenBank/DDBJ whole genome shotgun (WGS) entry which is preliminary data.</text>
</comment>
<dbReference type="PANTHER" id="PTHR43156">
    <property type="entry name" value="STAGE II SPORULATION PROTEIN E-RELATED"/>
    <property type="match status" value="1"/>
</dbReference>
<evidence type="ECO:0000256" key="2">
    <source>
        <dbReference type="PROSITE-ProRule" id="PRU00169"/>
    </source>
</evidence>
<dbReference type="SUPFAM" id="SSF52172">
    <property type="entry name" value="CheY-like"/>
    <property type="match status" value="1"/>
</dbReference>
<organism evidence="4 5">
    <name type="scientific">Mesobaculum littorinae</name>
    <dbReference type="NCBI Taxonomy" id="2486419"/>
    <lineage>
        <taxon>Bacteria</taxon>
        <taxon>Pseudomonadati</taxon>
        <taxon>Pseudomonadota</taxon>
        <taxon>Alphaproteobacteria</taxon>
        <taxon>Rhodobacterales</taxon>
        <taxon>Roseobacteraceae</taxon>
        <taxon>Mesobaculum</taxon>
    </lineage>
</organism>
<dbReference type="SMART" id="SM00331">
    <property type="entry name" value="PP2C_SIG"/>
    <property type="match status" value="1"/>
</dbReference>
<dbReference type="Proteomes" id="UP000285908">
    <property type="component" value="Unassembled WGS sequence"/>
</dbReference>
<proteinExistence type="predicted"/>
<dbReference type="EMBL" id="RQXX01000003">
    <property type="protein sequence ID" value="RVV98034.1"/>
    <property type="molecule type" value="Genomic_DNA"/>
</dbReference>
<dbReference type="GO" id="GO:0000160">
    <property type="term" value="P:phosphorelay signal transduction system"/>
    <property type="evidence" value="ECO:0007669"/>
    <property type="project" value="InterPro"/>
</dbReference>
<dbReference type="InterPro" id="IPR052016">
    <property type="entry name" value="Bact_Sigma-Reg"/>
</dbReference>
<reference evidence="4 5" key="1">
    <citation type="submission" date="2018-11" db="EMBL/GenBank/DDBJ databases">
        <title>Mesobaculum littorinae gen. nov., sp. nov., isolated from Littorina scabra that represents a novel genus of the order Rhodobacteraceae.</title>
        <authorList>
            <person name="Li F."/>
        </authorList>
    </citation>
    <scope>NUCLEOTIDE SEQUENCE [LARGE SCALE GENOMIC DNA]</scope>
    <source>
        <strain evidence="4 5">M0103</strain>
    </source>
</reference>
<dbReference type="PROSITE" id="PS50110">
    <property type="entry name" value="RESPONSE_REGULATORY"/>
    <property type="match status" value="1"/>
</dbReference>
<keyword evidence="2" id="KW-0597">Phosphoprotein</keyword>
<evidence type="ECO:0000313" key="5">
    <source>
        <dbReference type="Proteomes" id="UP000285908"/>
    </source>
</evidence>
<evidence type="ECO:0000313" key="4">
    <source>
        <dbReference type="EMBL" id="RVV98034.1"/>
    </source>
</evidence>
<evidence type="ECO:0000259" key="3">
    <source>
        <dbReference type="PROSITE" id="PS50110"/>
    </source>
</evidence>
<keyword evidence="1" id="KW-0378">Hydrolase</keyword>
<dbReference type="InterPro" id="IPR036457">
    <property type="entry name" value="PPM-type-like_dom_sf"/>
</dbReference>
<dbReference type="Pfam" id="PF00072">
    <property type="entry name" value="Response_reg"/>
    <property type="match status" value="1"/>
</dbReference>
<keyword evidence="5" id="KW-1185">Reference proteome</keyword>
<dbReference type="Pfam" id="PF07228">
    <property type="entry name" value="SpoIIE"/>
    <property type="match status" value="1"/>
</dbReference>